<evidence type="ECO:0000313" key="2">
    <source>
        <dbReference type="EMBL" id="RVU04151.1"/>
    </source>
</evidence>
<evidence type="ECO:0000256" key="1">
    <source>
        <dbReference type="SAM" id="Phobius"/>
    </source>
</evidence>
<keyword evidence="3" id="KW-1185">Reference proteome</keyword>
<feature type="transmembrane region" description="Helical" evidence="1">
    <location>
        <begin position="35"/>
        <end position="54"/>
    </location>
</feature>
<dbReference type="Proteomes" id="UP000282837">
    <property type="component" value="Unassembled WGS sequence"/>
</dbReference>
<dbReference type="OrthoDB" id="7478824at2"/>
<gene>
    <name evidence="2" type="ORF">EOE18_13000</name>
</gene>
<sequence>MVINTVLSYAFFLGVFGRGGDVPVWGMGAYVFDFGPQSFMIGLMATLVPGALAGKARRAGKVAAWAGASRLPKGLVPRAVLVALGSVALGVGGSALVVTLLGVQSLPYTAALTAKLVFGAALALLVTPPGLKAALR</sequence>
<organism evidence="2 3">
    <name type="scientific">Novosphingobium umbonatum</name>
    <dbReference type="NCBI Taxonomy" id="1908524"/>
    <lineage>
        <taxon>Bacteria</taxon>
        <taxon>Pseudomonadati</taxon>
        <taxon>Pseudomonadota</taxon>
        <taxon>Alphaproteobacteria</taxon>
        <taxon>Sphingomonadales</taxon>
        <taxon>Sphingomonadaceae</taxon>
        <taxon>Novosphingobium</taxon>
    </lineage>
</organism>
<reference evidence="2 3" key="1">
    <citation type="submission" date="2019-01" db="EMBL/GenBank/DDBJ databases">
        <authorList>
            <person name="Chen W.-M."/>
        </authorList>
    </citation>
    <scope>NUCLEOTIDE SEQUENCE [LARGE SCALE GENOMIC DNA]</scope>
    <source>
        <strain evidence="2 3">FSY-9</strain>
    </source>
</reference>
<accession>A0A3S2Y7N3</accession>
<comment type="caution">
    <text evidence="2">The sequence shown here is derived from an EMBL/GenBank/DDBJ whole genome shotgun (WGS) entry which is preliminary data.</text>
</comment>
<dbReference type="AlphaFoldDB" id="A0A3S2Y7N3"/>
<protein>
    <submittedName>
        <fullName evidence="2">Uncharacterized protein</fullName>
    </submittedName>
</protein>
<evidence type="ECO:0000313" key="3">
    <source>
        <dbReference type="Proteomes" id="UP000282837"/>
    </source>
</evidence>
<proteinExistence type="predicted"/>
<keyword evidence="1" id="KW-0472">Membrane</keyword>
<feature type="transmembrane region" description="Helical" evidence="1">
    <location>
        <begin position="75"/>
        <end position="100"/>
    </location>
</feature>
<dbReference type="EMBL" id="SACO01000010">
    <property type="protein sequence ID" value="RVU04151.1"/>
    <property type="molecule type" value="Genomic_DNA"/>
</dbReference>
<name>A0A3S2Y7N3_9SPHN</name>
<keyword evidence="1" id="KW-0812">Transmembrane</keyword>
<keyword evidence="1" id="KW-1133">Transmembrane helix</keyword>